<evidence type="ECO:0000313" key="1">
    <source>
        <dbReference type="EMBL" id="ALS79962.1"/>
    </source>
</evidence>
<organism evidence="1 2">
    <name type="scientific">Planococcus kocurii</name>
    <dbReference type="NCBI Taxonomy" id="1374"/>
    <lineage>
        <taxon>Bacteria</taxon>
        <taxon>Bacillati</taxon>
        <taxon>Bacillota</taxon>
        <taxon>Bacilli</taxon>
        <taxon>Bacillales</taxon>
        <taxon>Caryophanaceae</taxon>
        <taxon>Planococcus</taxon>
    </lineage>
</organism>
<name>A0ABN4JYJ8_9BACL</name>
<evidence type="ECO:0000313" key="2">
    <source>
        <dbReference type="Proteomes" id="UP000065533"/>
    </source>
</evidence>
<proteinExistence type="predicted"/>
<reference evidence="1" key="1">
    <citation type="submission" date="2016-01" db="EMBL/GenBank/DDBJ databases">
        <title>Complete genome of Planococcus kocurri type strain.</title>
        <authorList>
            <person name="See-Too W.S."/>
        </authorList>
    </citation>
    <scope>NUCLEOTIDE SEQUENCE [LARGE SCALE GENOMIC DNA]</scope>
    <source>
        <strain evidence="1">ATCC 43650</strain>
    </source>
</reference>
<keyword evidence="2" id="KW-1185">Reference proteome</keyword>
<accession>A0ABN4JYJ8</accession>
<gene>
    <name evidence="1" type="ORF">AUO94_15640</name>
</gene>
<dbReference type="Proteomes" id="UP000065533">
    <property type="component" value="Chromosome"/>
</dbReference>
<protein>
    <submittedName>
        <fullName evidence="1">Uncharacterized protein</fullName>
    </submittedName>
</protein>
<dbReference type="EMBL" id="CP013661">
    <property type="protein sequence ID" value="ALS79962.1"/>
    <property type="molecule type" value="Genomic_DNA"/>
</dbReference>
<sequence>MKRGCPKSHENITFRDSLFWQLSERADVHFDTRFAGTASSHSKLKSGDKKPSISVKRKFPYTPYRKNDFYVKSEANFPKRIARKRDGGHPL</sequence>